<dbReference type="Proteomes" id="UP000638648">
    <property type="component" value="Unassembled WGS sequence"/>
</dbReference>
<dbReference type="PANTHER" id="PTHR30290">
    <property type="entry name" value="PERIPLASMIC BINDING COMPONENT OF ABC TRANSPORTER"/>
    <property type="match status" value="1"/>
</dbReference>
<keyword evidence="3" id="KW-1185">Reference proteome</keyword>
<comment type="caution">
    <text evidence="2">The sequence shown here is derived from an EMBL/GenBank/DDBJ whole genome shotgun (WGS) entry which is preliminary data.</text>
</comment>
<dbReference type="InterPro" id="IPR000914">
    <property type="entry name" value="SBP_5_dom"/>
</dbReference>
<evidence type="ECO:0000313" key="2">
    <source>
        <dbReference type="EMBL" id="MBE1608510.1"/>
    </source>
</evidence>
<protein>
    <submittedName>
        <fullName evidence="2">Peptide/nickel transport system substrate-binding protein</fullName>
    </submittedName>
</protein>
<sequence length="602" mass="68960">MRLITRSTTDASSFEYMYGRSPLRWLNDGLDIAPGLVESWSSNDDATEWTLHVREGLRWSDGQPVTSADALYWWQDLVLNEDHPATVPDSARSGKGTPMRLTAPDDMTLVLRFDAPTPLLPLYLANLVNAPEQGVDWFLPKHYLKQWHPKYNRSIRGEDWPAGHDQKVNFLTNPECPTLTGWKVRSYDEGLVVKWERNPYYWCVDRDGNQLPYVDTLSMTAVQDPQVAKLKLQEGGCDFIYGYFLGLTMADAAGLQRAQSRSGMKLHFWDSGSASGSVFFFNYDYMEPEVRKLIRAPKFRQALSHAFDRGDAQKSIYYNTGEKTTGTYSPMAIEYQVNEQGQGFYRRWRDSYVEYNPGKAKKLLDELQVVDSNGDGWRERPDGGELKIRIDYPADTSEEHQRKNNLLKRDWEEIGIAVQLNPVPPTSFQDQWASGKLMSQGAWDVGDGPDHLTGPWWFVPIESSRWAPLQGQWWQIQGTPQEHTQLDVDPWKRTPPRIEPEPNGPVARLWKEFATARTEPDTLKRYQAVWEMIKIHLAEGPFYQGTVANYPIIVYQHAELLNVPVRAELAQGGGPFTWAHPLPAVYDPESWYWDAPEQHASA</sequence>
<dbReference type="EMBL" id="JADBEM010000001">
    <property type="protein sequence ID" value="MBE1608510.1"/>
    <property type="molecule type" value="Genomic_DNA"/>
</dbReference>
<dbReference type="CDD" id="cd08500">
    <property type="entry name" value="PBP2_NikA_DppA_OppA_like_4"/>
    <property type="match status" value="1"/>
</dbReference>
<dbReference type="Gene3D" id="3.10.105.10">
    <property type="entry name" value="Dipeptide-binding Protein, Domain 3"/>
    <property type="match status" value="1"/>
</dbReference>
<organism evidence="2 3">
    <name type="scientific">Actinopolymorpha pittospori</name>
    <dbReference type="NCBI Taxonomy" id="648752"/>
    <lineage>
        <taxon>Bacteria</taxon>
        <taxon>Bacillati</taxon>
        <taxon>Actinomycetota</taxon>
        <taxon>Actinomycetes</taxon>
        <taxon>Propionibacteriales</taxon>
        <taxon>Actinopolymorphaceae</taxon>
        <taxon>Actinopolymorpha</taxon>
    </lineage>
</organism>
<dbReference type="SUPFAM" id="SSF53850">
    <property type="entry name" value="Periplasmic binding protein-like II"/>
    <property type="match status" value="1"/>
</dbReference>
<reference evidence="2" key="1">
    <citation type="submission" date="2020-10" db="EMBL/GenBank/DDBJ databases">
        <title>Sequencing the genomes of 1000 actinobacteria strains.</title>
        <authorList>
            <person name="Klenk H.-P."/>
        </authorList>
    </citation>
    <scope>NUCLEOTIDE SEQUENCE</scope>
    <source>
        <strain evidence="2">DSM 45354</strain>
    </source>
</reference>
<dbReference type="AlphaFoldDB" id="A0A927MX26"/>
<accession>A0A927MX26</accession>
<dbReference type="InterPro" id="IPR039424">
    <property type="entry name" value="SBP_5"/>
</dbReference>
<evidence type="ECO:0000259" key="1">
    <source>
        <dbReference type="Pfam" id="PF00496"/>
    </source>
</evidence>
<dbReference type="PANTHER" id="PTHR30290:SF62">
    <property type="entry name" value="OLIGOPEPTIDE ABC TRANSPORTER, PERIPLASMIC OLIGOPEPTIDE-BINDING PROTEIN"/>
    <property type="match status" value="1"/>
</dbReference>
<dbReference type="RefSeq" id="WP_238361622.1">
    <property type="nucleotide sequence ID" value="NZ_BAABJL010000097.1"/>
</dbReference>
<gene>
    <name evidence="2" type="ORF">HEB94_005358</name>
</gene>
<dbReference type="GO" id="GO:1904680">
    <property type="term" value="F:peptide transmembrane transporter activity"/>
    <property type="evidence" value="ECO:0007669"/>
    <property type="project" value="TreeGrafter"/>
</dbReference>
<proteinExistence type="predicted"/>
<dbReference type="Pfam" id="PF00496">
    <property type="entry name" value="SBP_bac_5"/>
    <property type="match status" value="1"/>
</dbReference>
<dbReference type="Gene3D" id="3.40.190.10">
    <property type="entry name" value="Periplasmic binding protein-like II"/>
    <property type="match status" value="1"/>
</dbReference>
<dbReference type="GO" id="GO:0015833">
    <property type="term" value="P:peptide transport"/>
    <property type="evidence" value="ECO:0007669"/>
    <property type="project" value="TreeGrafter"/>
</dbReference>
<evidence type="ECO:0000313" key="3">
    <source>
        <dbReference type="Proteomes" id="UP000638648"/>
    </source>
</evidence>
<feature type="domain" description="Solute-binding protein family 5" evidence="1">
    <location>
        <begin position="32"/>
        <end position="458"/>
    </location>
</feature>
<name>A0A927MX26_9ACTN</name>